<reference evidence="3 4" key="1">
    <citation type="submission" date="2017-08" db="EMBL/GenBank/DDBJ databases">
        <title>Acidophilic green algal genome provides insights into adaptation to an acidic environment.</title>
        <authorList>
            <person name="Hirooka S."/>
            <person name="Hirose Y."/>
            <person name="Kanesaki Y."/>
            <person name="Higuchi S."/>
            <person name="Fujiwara T."/>
            <person name="Onuma R."/>
            <person name="Era A."/>
            <person name="Ohbayashi R."/>
            <person name="Uzuka A."/>
            <person name="Nozaki H."/>
            <person name="Yoshikawa H."/>
            <person name="Miyagishima S.Y."/>
        </authorList>
    </citation>
    <scope>NUCLEOTIDE SEQUENCE [LARGE SCALE GENOMIC DNA]</scope>
    <source>
        <strain evidence="3 4">NIES-2499</strain>
    </source>
</reference>
<dbReference type="InterPro" id="IPR000782">
    <property type="entry name" value="FAS1_domain"/>
</dbReference>
<dbReference type="OrthoDB" id="540756at2759"/>
<organism evidence="3 4">
    <name type="scientific">Chlamydomonas eustigma</name>
    <dbReference type="NCBI Taxonomy" id="1157962"/>
    <lineage>
        <taxon>Eukaryota</taxon>
        <taxon>Viridiplantae</taxon>
        <taxon>Chlorophyta</taxon>
        <taxon>core chlorophytes</taxon>
        <taxon>Chlorophyceae</taxon>
        <taxon>CS clade</taxon>
        <taxon>Chlamydomonadales</taxon>
        <taxon>Chlamydomonadaceae</taxon>
        <taxon>Chlamydomonas</taxon>
    </lineage>
</organism>
<dbReference type="EMBL" id="BEGY01000019">
    <property type="protein sequence ID" value="GAX76691.1"/>
    <property type="molecule type" value="Genomic_DNA"/>
</dbReference>
<feature type="chain" id="PRO_5013146122" description="FAS1 domain-containing protein" evidence="1">
    <location>
        <begin position="29"/>
        <end position="199"/>
    </location>
</feature>
<dbReference type="InterPro" id="IPR050904">
    <property type="entry name" value="Adhesion/Biosynth-related"/>
</dbReference>
<evidence type="ECO:0000313" key="4">
    <source>
        <dbReference type="Proteomes" id="UP000232323"/>
    </source>
</evidence>
<sequence>MSSSPLRLNRIATRTLLIFSFILQGSLSSRLPNKNAETVISSWPPSHFDTVGDALMLNPFLSILRRAINATSLYQDLNDPSLTYTILAPTNQAFGDLLYKLDMTERELIEDTELLMKVLKFHVIPKSALKADDIRDNAKYETLLQDQFVTFFRESFFFFTKITVQGSDPKSNPAMVIFPDVSAAKSIIHIINKVVLPEL</sequence>
<gene>
    <name evidence="3" type="ORF">CEUSTIGMA_g4137.t1</name>
</gene>
<dbReference type="InterPro" id="IPR036378">
    <property type="entry name" value="FAS1_dom_sf"/>
</dbReference>
<evidence type="ECO:0000259" key="2">
    <source>
        <dbReference type="PROSITE" id="PS50213"/>
    </source>
</evidence>
<keyword evidence="1" id="KW-0732">Signal</keyword>
<dbReference type="PANTHER" id="PTHR10900">
    <property type="entry name" value="PERIOSTIN-RELATED"/>
    <property type="match status" value="1"/>
</dbReference>
<dbReference type="SUPFAM" id="SSF82153">
    <property type="entry name" value="FAS1 domain"/>
    <property type="match status" value="1"/>
</dbReference>
<dbReference type="Gene3D" id="2.30.180.10">
    <property type="entry name" value="FAS1 domain"/>
    <property type="match status" value="1"/>
</dbReference>
<feature type="signal peptide" evidence="1">
    <location>
        <begin position="1"/>
        <end position="28"/>
    </location>
</feature>
<name>A0A250X0T4_9CHLO</name>
<comment type="caution">
    <text evidence="3">The sequence shown here is derived from an EMBL/GenBank/DDBJ whole genome shotgun (WGS) entry which is preliminary data.</text>
</comment>
<accession>A0A250X0T4</accession>
<proteinExistence type="predicted"/>
<dbReference type="PROSITE" id="PS50213">
    <property type="entry name" value="FAS1"/>
    <property type="match status" value="1"/>
</dbReference>
<evidence type="ECO:0000313" key="3">
    <source>
        <dbReference type="EMBL" id="GAX76691.1"/>
    </source>
</evidence>
<dbReference type="AlphaFoldDB" id="A0A250X0T4"/>
<dbReference type="STRING" id="1157962.A0A250X0T4"/>
<dbReference type="GO" id="GO:0005615">
    <property type="term" value="C:extracellular space"/>
    <property type="evidence" value="ECO:0007669"/>
    <property type="project" value="TreeGrafter"/>
</dbReference>
<dbReference type="SMART" id="SM00554">
    <property type="entry name" value="FAS1"/>
    <property type="match status" value="1"/>
</dbReference>
<dbReference type="Proteomes" id="UP000232323">
    <property type="component" value="Unassembled WGS sequence"/>
</dbReference>
<keyword evidence="4" id="KW-1185">Reference proteome</keyword>
<dbReference type="Pfam" id="PF02469">
    <property type="entry name" value="Fasciclin"/>
    <property type="match status" value="1"/>
</dbReference>
<evidence type="ECO:0000256" key="1">
    <source>
        <dbReference type="SAM" id="SignalP"/>
    </source>
</evidence>
<feature type="domain" description="FAS1" evidence="2">
    <location>
        <begin position="48"/>
        <end position="195"/>
    </location>
</feature>
<protein>
    <recommendedName>
        <fullName evidence="2">FAS1 domain-containing protein</fullName>
    </recommendedName>
</protein>
<dbReference type="PANTHER" id="PTHR10900:SF77">
    <property type="entry name" value="FI19380P1"/>
    <property type="match status" value="1"/>
</dbReference>